<gene>
    <name evidence="8" type="ORF">ACFQ4A_16675</name>
</gene>
<dbReference type="InterPro" id="IPR006665">
    <property type="entry name" value="OmpA-like"/>
</dbReference>
<dbReference type="PANTHER" id="PTHR30329">
    <property type="entry name" value="STATOR ELEMENT OF FLAGELLAR MOTOR COMPLEX"/>
    <property type="match status" value="1"/>
</dbReference>
<evidence type="ECO:0000256" key="3">
    <source>
        <dbReference type="ARBA" id="ARBA00023237"/>
    </source>
</evidence>
<comment type="subcellular location">
    <subcellularLocation>
        <location evidence="1">Cell outer membrane</location>
    </subcellularLocation>
</comment>
<keyword evidence="2 4" id="KW-0472">Membrane</keyword>
<comment type="caution">
    <text evidence="8">The sequence shown here is derived from an EMBL/GenBank/DDBJ whole genome shotgun (WGS) entry which is preliminary data.</text>
</comment>
<dbReference type="PRINTS" id="PR01021">
    <property type="entry name" value="OMPADOMAIN"/>
</dbReference>
<dbReference type="InterPro" id="IPR036737">
    <property type="entry name" value="OmpA-like_sf"/>
</dbReference>
<dbReference type="Proteomes" id="UP001597178">
    <property type="component" value="Unassembled WGS sequence"/>
</dbReference>
<feature type="compositionally biased region" description="Basic and acidic residues" evidence="5">
    <location>
        <begin position="212"/>
        <end position="223"/>
    </location>
</feature>
<evidence type="ECO:0000256" key="1">
    <source>
        <dbReference type="ARBA" id="ARBA00004442"/>
    </source>
</evidence>
<dbReference type="RefSeq" id="WP_382402516.1">
    <property type="nucleotide sequence ID" value="NZ_JBHTNH010000049.1"/>
</dbReference>
<feature type="compositionally biased region" description="Acidic residues" evidence="5">
    <location>
        <begin position="50"/>
        <end position="59"/>
    </location>
</feature>
<evidence type="ECO:0000313" key="9">
    <source>
        <dbReference type="Proteomes" id="UP001597178"/>
    </source>
</evidence>
<feature type="region of interest" description="Disordered" evidence="5">
    <location>
        <begin position="184"/>
        <end position="230"/>
    </location>
</feature>
<evidence type="ECO:0000256" key="2">
    <source>
        <dbReference type="ARBA" id="ARBA00023136"/>
    </source>
</evidence>
<evidence type="ECO:0000256" key="4">
    <source>
        <dbReference type="PROSITE-ProRule" id="PRU00473"/>
    </source>
</evidence>
<sequence length="230" mass="25439">MHSIFKKYFILIICVIFISACTNAGENNHKSTNDQAASNDENDTTTVDNMENDESDSDKEENIPKSEFIITEMSIGSIFFKSSMDIDSSFEKEVMETLTEFNAVGTEDGAKLTLPEDILFDFDSSELRPEADKAINQLVQVIDTTDDEVTIVGHTDSKGEDSYNQELSENRANAVLEAFADEGVEKDRMAAEGKGASEPIAKNTNSDGSDNPEGRQKNRRVEVTVHGFNQ</sequence>
<keyword evidence="9" id="KW-1185">Reference proteome</keyword>
<evidence type="ECO:0000256" key="6">
    <source>
        <dbReference type="SAM" id="SignalP"/>
    </source>
</evidence>
<evidence type="ECO:0000259" key="7">
    <source>
        <dbReference type="PROSITE" id="PS51123"/>
    </source>
</evidence>
<feature type="signal peptide" evidence="6">
    <location>
        <begin position="1"/>
        <end position="24"/>
    </location>
</feature>
<feature type="chain" id="PRO_5045104077" evidence="6">
    <location>
        <begin position="25"/>
        <end position="230"/>
    </location>
</feature>
<dbReference type="CDD" id="cd07185">
    <property type="entry name" value="OmpA_C-like"/>
    <property type="match status" value="1"/>
</dbReference>
<dbReference type="Pfam" id="PF00691">
    <property type="entry name" value="OmpA"/>
    <property type="match status" value="1"/>
</dbReference>
<evidence type="ECO:0000313" key="8">
    <source>
        <dbReference type="EMBL" id="MFD1363262.1"/>
    </source>
</evidence>
<dbReference type="PROSITE" id="PS51257">
    <property type="entry name" value="PROKAR_LIPOPROTEIN"/>
    <property type="match status" value="1"/>
</dbReference>
<proteinExistence type="predicted"/>
<dbReference type="PROSITE" id="PS51123">
    <property type="entry name" value="OMPA_2"/>
    <property type="match status" value="1"/>
</dbReference>
<dbReference type="Gene3D" id="3.30.1330.60">
    <property type="entry name" value="OmpA-like domain"/>
    <property type="match status" value="1"/>
</dbReference>
<evidence type="ECO:0000256" key="5">
    <source>
        <dbReference type="SAM" id="MobiDB-lite"/>
    </source>
</evidence>
<reference evidence="9" key="1">
    <citation type="journal article" date="2019" name="Int. J. Syst. Evol. Microbiol.">
        <title>The Global Catalogue of Microorganisms (GCM) 10K type strain sequencing project: providing services to taxonomists for standard genome sequencing and annotation.</title>
        <authorList>
            <consortium name="The Broad Institute Genomics Platform"/>
            <consortium name="The Broad Institute Genome Sequencing Center for Infectious Disease"/>
            <person name="Wu L."/>
            <person name="Ma J."/>
        </authorList>
    </citation>
    <scope>NUCLEOTIDE SEQUENCE [LARGE SCALE GENOMIC DNA]</scope>
    <source>
        <strain evidence="9">CCUG 54822</strain>
    </source>
</reference>
<dbReference type="InterPro" id="IPR006664">
    <property type="entry name" value="OMP_bac"/>
</dbReference>
<dbReference type="PANTHER" id="PTHR30329:SF21">
    <property type="entry name" value="LIPOPROTEIN YIAD-RELATED"/>
    <property type="match status" value="1"/>
</dbReference>
<dbReference type="EMBL" id="JBHTNH010000049">
    <property type="protein sequence ID" value="MFD1363262.1"/>
    <property type="molecule type" value="Genomic_DNA"/>
</dbReference>
<feature type="compositionally biased region" description="Polar residues" evidence="5">
    <location>
        <begin position="33"/>
        <end position="47"/>
    </location>
</feature>
<accession>A0ABW3ZXX2</accession>
<feature type="domain" description="OmpA-like" evidence="7">
    <location>
        <begin position="107"/>
        <end position="229"/>
    </location>
</feature>
<dbReference type="SUPFAM" id="SSF103088">
    <property type="entry name" value="OmpA-like"/>
    <property type="match status" value="1"/>
</dbReference>
<protein>
    <submittedName>
        <fullName evidence="8">OmpA family protein</fullName>
    </submittedName>
</protein>
<keyword evidence="6" id="KW-0732">Signal</keyword>
<feature type="region of interest" description="Disordered" evidence="5">
    <location>
        <begin position="29"/>
        <end position="64"/>
    </location>
</feature>
<name>A0ABW3ZXX2_9BACI</name>
<dbReference type="InterPro" id="IPR050330">
    <property type="entry name" value="Bact_OuterMem_StrucFunc"/>
</dbReference>
<organism evidence="8 9">
    <name type="scientific">Lentibacillus salinarum</name>
    <dbReference type="NCBI Taxonomy" id="446820"/>
    <lineage>
        <taxon>Bacteria</taxon>
        <taxon>Bacillati</taxon>
        <taxon>Bacillota</taxon>
        <taxon>Bacilli</taxon>
        <taxon>Bacillales</taxon>
        <taxon>Bacillaceae</taxon>
        <taxon>Lentibacillus</taxon>
    </lineage>
</organism>
<keyword evidence="3" id="KW-0998">Cell outer membrane</keyword>